<keyword evidence="1" id="KW-0732">Signal</keyword>
<evidence type="ECO:0000313" key="3">
    <source>
        <dbReference type="EMBL" id="GAA4448771.1"/>
    </source>
</evidence>
<dbReference type="PANTHER" id="PTHR47381">
    <property type="entry name" value="ALPHA/BETA-HYDROLASES SUPERFAMILY PROTEIN"/>
    <property type="match status" value="1"/>
</dbReference>
<evidence type="ECO:0000256" key="1">
    <source>
        <dbReference type="SAM" id="SignalP"/>
    </source>
</evidence>
<feature type="chain" id="PRO_5046728147" evidence="1">
    <location>
        <begin position="23"/>
        <end position="700"/>
    </location>
</feature>
<accession>A0ABP8MD91</accession>
<dbReference type="RefSeq" id="WP_345320406.1">
    <property type="nucleotide sequence ID" value="NZ_BAABGA010000017.1"/>
</dbReference>
<organism evidence="3 4">
    <name type="scientific">Novipirellula rosea</name>
    <dbReference type="NCBI Taxonomy" id="1031540"/>
    <lineage>
        <taxon>Bacteria</taxon>
        <taxon>Pseudomonadati</taxon>
        <taxon>Planctomycetota</taxon>
        <taxon>Planctomycetia</taxon>
        <taxon>Pirellulales</taxon>
        <taxon>Pirellulaceae</taxon>
        <taxon>Novipirellula</taxon>
    </lineage>
</organism>
<feature type="domain" description="Xaa-Pro dipeptidyl-peptidase-like" evidence="2">
    <location>
        <begin position="123"/>
        <end position="277"/>
    </location>
</feature>
<keyword evidence="4" id="KW-1185">Reference proteome</keyword>
<protein>
    <submittedName>
        <fullName evidence="3">Acetylxylan esterase</fullName>
    </submittedName>
</protein>
<dbReference type="InterPro" id="IPR000383">
    <property type="entry name" value="Xaa-Pro-like_dom"/>
</dbReference>
<evidence type="ECO:0000259" key="2">
    <source>
        <dbReference type="Pfam" id="PF02129"/>
    </source>
</evidence>
<gene>
    <name evidence="3" type="ORF">GCM10023156_12360</name>
</gene>
<dbReference type="Proteomes" id="UP001500840">
    <property type="component" value="Unassembled WGS sequence"/>
</dbReference>
<dbReference type="SUPFAM" id="SSF53474">
    <property type="entry name" value="alpha/beta-Hydrolases"/>
    <property type="match status" value="1"/>
</dbReference>
<dbReference type="EMBL" id="BAABGA010000017">
    <property type="protein sequence ID" value="GAA4448771.1"/>
    <property type="molecule type" value="Genomic_DNA"/>
</dbReference>
<evidence type="ECO:0000313" key="4">
    <source>
        <dbReference type="Proteomes" id="UP001500840"/>
    </source>
</evidence>
<reference evidence="4" key="1">
    <citation type="journal article" date="2019" name="Int. J. Syst. Evol. Microbiol.">
        <title>The Global Catalogue of Microorganisms (GCM) 10K type strain sequencing project: providing services to taxonomists for standard genome sequencing and annotation.</title>
        <authorList>
            <consortium name="The Broad Institute Genomics Platform"/>
            <consortium name="The Broad Institute Genome Sequencing Center for Infectious Disease"/>
            <person name="Wu L."/>
            <person name="Ma J."/>
        </authorList>
    </citation>
    <scope>NUCLEOTIDE SEQUENCE [LARGE SCALE GENOMIC DNA]</scope>
    <source>
        <strain evidence="4">JCM 17759</strain>
    </source>
</reference>
<feature type="signal peptide" evidence="1">
    <location>
        <begin position="1"/>
        <end position="22"/>
    </location>
</feature>
<sequence>MHFQIRTAFALGILFFTSHVTANDRRNSPKNTASETIVDTSHGDQRVHEYFRRETETISAATFADIKTLEDWENRRQGYRDQLHEMLGLSPLPERTPLSPVVTGSATAEDVVVENIQFQSMPGVYVTGNLYRPAKQDGPLPAILYVCGHGKVKKDGISYGNKTYYQYHGAWFARNGYVCLTIDTIQLGEIEGIHHGTYREGAWWWNNRGYTPAGVEAWNGIRSLDYLQSRPEVDGERIGVTGRSGGGAYSWYIAALDERVKAVVPVAGITSLKNHVVDGCVEGHCDCMYMVNTYRWDYPMVAALIAPRPLLISNTDKDTIFPLDGVVDVYSKVRSIYKLYDQEKNIGLHITEGPHTDTQELRIHAFRWFNRHLRADNELIDKTATPMFDIKQLKVFESLPSDERVTTIHETFVPKVSPDTAAKSSKETSQQRDQWMSSLKSKTFGGWPEVADSLDTTTIAEREVDGMKVAAIEFTSQSPYRLTMFAVTPKSSKNAKSVDVVVLAPQTWQSVAAGLAVHLPDTLPGVTPDEQEWKRLQGDSATTPTVYVAPRGVGLTEWTRDPVKRTHIRRRFMLLGQTAAAMQIYDVVRAMQAIEASSPFENANLTLRGNGDAAHWSLLASLFNDRVTQLALTDLPLRNRDAPDLLNISRFIEMPEIAGMAADRVEKMELSGSNTVQWKREFAAFEQDDVSVTFSEVPLN</sequence>
<dbReference type="InterPro" id="IPR029058">
    <property type="entry name" value="AB_hydrolase_fold"/>
</dbReference>
<proteinExistence type="predicted"/>
<dbReference type="PANTHER" id="PTHR47381:SF3">
    <property type="entry name" value="ALPHA_BETA-HYDROLASES SUPERFAMILY PROTEIN"/>
    <property type="match status" value="1"/>
</dbReference>
<comment type="caution">
    <text evidence="3">The sequence shown here is derived from an EMBL/GenBank/DDBJ whole genome shotgun (WGS) entry which is preliminary data.</text>
</comment>
<dbReference type="Pfam" id="PF02129">
    <property type="entry name" value="Peptidase_S15"/>
    <property type="match status" value="1"/>
</dbReference>
<name>A0ABP8MD91_9BACT</name>
<dbReference type="Gene3D" id="3.40.50.1820">
    <property type="entry name" value="alpha/beta hydrolase"/>
    <property type="match status" value="2"/>
</dbReference>